<dbReference type="GO" id="GO:0042025">
    <property type="term" value="C:host cell nucleus"/>
    <property type="evidence" value="ECO:0007669"/>
    <property type="project" value="UniProtKB-SubCell"/>
</dbReference>
<evidence type="ECO:0000256" key="6">
    <source>
        <dbReference type="ARBA" id="ARBA00023200"/>
    </source>
</evidence>
<dbReference type="GO" id="GO:0030430">
    <property type="term" value="C:host cell cytoplasm"/>
    <property type="evidence" value="ECO:0007669"/>
    <property type="project" value="UniProtKB-SubCell"/>
</dbReference>
<organismHost>
    <name type="scientific">Bos taurus</name>
    <name type="common">Bovine</name>
    <dbReference type="NCBI Taxonomy" id="9913"/>
</organismHost>
<evidence type="ECO:0000256" key="3">
    <source>
        <dbReference type="ARBA" id="ARBA00006872"/>
    </source>
</evidence>
<comment type="subunit">
    <text evidence="8">Interacts with E1B-55k.</text>
</comment>
<dbReference type="OrthoDB" id="5555at10239"/>
<dbReference type="KEGG" id="vg:2652957"/>
<dbReference type="Proteomes" id="UP000140422">
    <property type="component" value="Segment"/>
</dbReference>
<evidence type="ECO:0000256" key="1">
    <source>
        <dbReference type="ARBA" id="ARBA00004147"/>
    </source>
</evidence>
<dbReference type="GeneID" id="2652957"/>
<dbReference type="Pfam" id="PF04528">
    <property type="entry name" value="Adeno_E4_34"/>
    <property type="match status" value="1"/>
</dbReference>
<comment type="function">
    <text evidence="7">Plays a major role to prevent cellular inhibition of viral genome replication by nuclear bodies. Assembles an SCF-like E3 ubiquitin ligase complex based on the cellular proteins ELOB, ELOC, CUL5 and RBX1, in cooperation with viral E1B-55K. This viral RING-type ligase ubiquitinates cellular substrates prior to proteasomal degradation: p53/TP53, LIG4, MRE11-RAD50-NBS1 (MRN) complex, ITGA3, DAXX and BLM.</text>
</comment>
<keyword evidence="10" id="KW-1185">Reference proteome</keyword>
<organism evidence="9 10">
    <name type="scientific">Bovine adenovirus B serotype 3</name>
    <name type="common">BAdV-3</name>
    <name type="synonym">Mastadenovirus bos3</name>
    <dbReference type="NCBI Taxonomy" id="10510"/>
    <lineage>
        <taxon>Viruses</taxon>
        <taxon>Varidnaviria</taxon>
        <taxon>Bamfordvirae</taxon>
        <taxon>Preplasmiviricota</taxon>
        <taxon>Polisuviricotina</taxon>
        <taxon>Pharingeaviricetes</taxon>
        <taxon>Rowavirales</taxon>
        <taxon>Adenoviridae</taxon>
        <taxon>Mastadenovirus</taxon>
        <taxon>Mastadenovirus bostertium</taxon>
        <taxon>Bovine mastadenovirus B</taxon>
    </lineage>
</organism>
<keyword evidence="6" id="KW-1035">Host cytoplasm</keyword>
<reference evidence="9 10" key="3">
    <citation type="journal article" date="1998" name="Virus Genes">
        <title>Genetic organization and DNA sequence of early region 4 of bovine adenovirus type 3.</title>
        <authorList>
            <person name="Lee J.B."/>
            <person name="Baxi M.K."/>
            <person name="Idamakanti N."/>
            <person name="Reddy P.S."/>
            <person name="Zakhartchouk A.N."/>
            <person name="Pyne C."/>
            <person name="Babiuk L.A."/>
            <person name="Tikoo S.K."/>
        </authorList>
    </citation>
    <scope>NUCLEOTIDE SEQUENCE [LARGE SCALE GENOMIC DNA]</scope>
    <source>
        <strain evidence="9">WBR-1</strain>
    </source>
</reference>
<proteinExistence type="inferred from homology"/>
<evidence type="ECO:0000256" key="2">
    <source>
        <dbReference type="ARBA" id="ARBA00004192"/>
    </source>
</evidence>
<comment type="subcellular location">
    <subcellularLocation>
        <location evidence="2">Host cytoplasm</location>
    </subcellularLocation>
    <subcellularLocation>
        <location evidence="1">Host nucleus</location>
    </subcellularLocation>
</comment>
<comment type="similarity">
    <text evidence="3">Belongs to the adenoviridae E4 30 to 34 kDa protein family.</text>
</comment>
<accession>A0A9W3HR56</accession>
<evidence type="ECO:0000256" key="8">
    <source>
        <dbReference type="ARBA" id="ARBA00044760"/>
    </source>
</evidence>
<evidence type="ECO:0000313" key="9">
    <source>
        <dbReference type="EMBL" id="AAD09739.1"/>
    </source>
</evidence>
<sequence length="268" mass="31016">MEDQFRQLSLYDCAMVRLSMLGECQNEPSAAYFEHFGFFPIPLKPLMNSLDERLLRLPCDCCIFGRCDSEYFISGDATWRVYCCSKQADQSLQGLCRATILMDLFKMCVAGTAFDTMFPFFRRELSKLSTRYIYYVGSVYVNKVHLLYFTNYVGASNQLLKSLPTFAWGNVYMGSGLDDKCIIIPCYDCAELSEVSASRCLLKVKEMIMCYLTCLPSDHRYQCGLFEHRDKLIQRVAAGEPVLKRVFDTWLFPTNGRRVRPQRSFYFP</sequence>
<evidence type="ECO:0000256" key="7">
    <source>
        <dbReference type="ARBA" id="ARBA00044723"/>
    </source>
</evidence>
<dbReference type="InterPro" id="IPR007615">
    <property type="entry name" value="Adenovirus_E4_30/34"/>
</dbReference>
<evidence type="ECO:0000313" key="10">
    <source>
        <dbReference type="Proteomes" id="UP000140422"/>
    </source>
</evidence>
<protein>
    <submittedName>
        <fullName evidence="9">Uncharacterized protein</fullName>
    </submittedName>
</protein>
<dbReference type="EMBL" id="AF030154">
    <property type="protein sequence ID" value="AAD09739.1"/>
    <property type="molecule type" value="Genomic_DNA"/>
</dbReference>
<dbReference type="RefSeq" id="NP_046334.1">
    <property type="nucleotide sequence ID" value="NC_001876.1"/>
</dbReference>
<evidence type="ECO:0000256" key="4">
    <source>
        <dbReference type="ARBA" id="ARBA00022518"/>
    </source>
</evidence>
<reference evidence="9 10" key="2">
    <citation type="journal article" date="1998" name="Virus Genes">
        <title>Characterization of bovine adenovirus type 3 early region 2B.</title>
        <authorList>
            <person name="Baxi M.K."/>
            <person name="Reddy P.S."/>
            <person name="Zakhartchouk A.N."/>
            <person name="Idamakanti N."/>
            <person name="Pyne C."/>
            <person name="Babiuk L.A."/>
            <person name="Tikoo S.K."/>
        </authorList>
    </citation>
    <scope>NUCLEOTIDE SEQUENCE [LARGE SCALE GENOMIC DNA]</scope>
    <source>
        <strain evidence="9">WBR-1</strain>
    </source>
</reference>
<keyword evidence="5" id="KW-1048">Host nucleus</keyword>
<evidence type="ECO:0000256" key="5">
    <source>
        <dbReference type="ARBA" id="ARBA00022562"/>
    </source>
</evidence>
<reference evidence="9 10" key="1">
    <citation type="journal article" date="1998" name="J. Virol.">
        <title>Nucleotide sequence, genome organization, and transcription map of bovine adenovirus type 3.</title>
        <authorList>
            <person name="Reddy P.S."/>
            <person name="Idamakanti N."/>
            <person name="Zakhartchouk A.N."/>
            <person name="Baxi M.K."/>
            <person name="Lee J.B."/>
            <person name="Pyne C."/>
            <person name="Babiuk L.A."/>
            <person name="Tikoo S.K."/>
        </authorList>
    </citation>
    <scope>NUCLEOTIDE SEQUENCE [LARGE SCALE GENOMIC DNA]</scope>
    <source>
        <strain evidence="9">WBR-1</strain>
    </source>
</reference>
<keyword evidence="4" id="KW-0244">Early protein</keyword>
<name>A0A9W3HR56_ADEB3</name>
<reference evidence="9 10" key="4">
    <citation type="journal article" date="1999" name="Virology">
        <title>Characterization of early region 1 and pIX of bovine adenovirus-3.</title>
        <authorList>
            <person name="Reddy P.S."/>
            <person name="Chen Y."/>
            <person name="Idamakanti N."/>
            <person name="Pyne C."/>
            <person name="Babiuk L.A."/>
            <person name="Tikoo S.K."/>
        </authorList>
    </citation>
    <scope>NUCLEOTIDE SEQUENCE [LARGE SCALE GENOMIC DNA]</scope>
    <source>
        <strain evidence="9">WBR-1</strain>
    </source>
</reference>